<evidence type="ECO:0000313" key="3">
    <source>
        <dbReference type="EMBL" id="CAB4707768.1"/>
    </source>
</evidence>
<dbReference type="AlphaFoldDB" id="A0A6J7H5H2"/>
<reference evidence="5" key="1">
    <citation type="submission" date="2020-05" db="EMBL/GenBank/DDBJ databases">
        <authorList>
            <person name="Chiriac C."/>
            <person name="Salcher M."/>
            <person name="Ghai R."/>
            <person name="Kavagutti S V."/>
        </authorList>
    </citation>
    <scope>NUCLEOTIDE SEQUENCE</scope>
</reference>
<evidence type="ECO:0000313" key="4">
    <source>
        <dbReference type="EMBL" id="CAB4796950.1"/>
    </source>
</evidence>
<dbReference type="InterPro" id="IPR050300">
    <property type="entry name" value="GDXG_lipolytic_enzyme"/>
</dbReference>
<dbReference type="InterPro" id="IPR029058">
    <property type="entry name" value="AB_hydrolase_fold"/>
</dbReference>
<keyword evidence="1" id="KW-0378">Hydrolase</keyword>
<evidence type="ECO:0000313" key="6">
    <source>
        <dbReference type="EMBL" id="CAB4968671.1"/>
    </source>
</evidence>
<dbReference type="PANTHER" id="PTHR48081:SF33">
    <property type="entry name" value="KYNURENINE FORMAMIDASE"/>
    <property type="match status" value="1"/>
</dbReference>
<dbReference type="GO" id="GO:0016787">
    <property type="term" value="F:hydrolase activity"/>
    <property type="evidence" value="ECO:0007669"/>
    <property type="project" value="UniProtKB-KW"/>
</dbReference>
<protein>
    <submittedName>
        <fullName evidence="5">Unannotated protein</fullName>
    </submittedName>
</protein>
<dbReference type="SUPFAM" id="SSF53474">
    <property type="entry name" value="alpha/beta-Hydrolases"/>
    <property type="match status" value="1"/>
</dbReference>
<sequence>MRAEDRSVFDLPTRSCSSIEKYGVEPDNFTEIFEATGVQLGQVILIHGGYWRTEYDLSHLRPYAGALSDLGWRVHLVEYRRTPGEPDKYLSDIRAAIMHAKGGTLIGHSAGGHLALLAADSQTSPLIKAVITLAPVADLATADALNLDEGAVRSFLGESAVNRPDFDPNLTRNTKVPVLIIHGIDDIRVPVELSRTLLASYKGAGLDCQLIELEDTGHFELIDYRAQPIEIVVEQLKKLS</sequence>
<organism evidence="5">
    <name type="scientific">freshwater metagenome</name>
    <dbReference type="NCBI Taxonomy" id="449393"/>
    <lineage>
        <taxon>unclassified sequences</taxon>
        <taxon>metagenomes</taxon>
        <taxon>ecological metagenomes</taxon>
    </lineage>
</organism>
<dbReference type="EMBL" id="CAFBOD010000001">
    <property type="protein sequence ID" value="CAB4968671.1"/>
    <property type="molecule type" value="Genomic_DNA"/>
</dbReference>
<dbReference type="EMBL" id="CAFBMU010000002">
    <property type="protein sequence ID" value="CAB4914266.1"/>
    <property type="molecule type" value="Genomic_DNA"/>
</dbReference>
<evidence type="ECO:0000259" key="2">
    <source>
        <dbReference type="Pfam" id="PF20434"/>
    </source>
</evidence>
<dbReference type="EMBL" id="CAEZYE010000021">
    <property type="protein sequence ID" value="CAB4707768.1"/>
    <property type="molecule type" value="Genomic_DNA"/>
</dbReference>
<dbReference type="EMBL" id="CAFAAS010000002">
    <property type="protein sequence ID" value="CAB4796950.1"/>
    <property type="molecule type" value="Genomic_DNA"/>
</dbReference>
<dbReference type="InterPro" id="IPR049492">
    <property type="entry name" value="BD-FAE-like_dom"/>
</dbReference>
<dbReference type="Gene3D" id="3.40.50.1820">
    <property type="entry name" value="alpha/beta hydrolase"/>
    <property type="match status" value="1"/>
</dbReference>
<dbReference type="EMBL" id="CAFBRZ010000010">
    <property type="protein sequence ID" value="CAB5144386.1"/>
    <property type="molecule type" value="Genomic_DNA"/>
</dbReference>
<evidence type="ECO:0000313" key="5">
    <source>
        <dbReference type="EMBL" id="CAB4914266.1"/>
    </source>
</evidence>
<evidence type="ECO:0000256" key="1">
    <source>
        <dbReference type="ARBA" id="ARBA00022801"/>
    </source>
</evidence>
<name>A0A6J7H5H2_9ZZZZ</name>
<dbReference type="Pfam" id="PF20434">
    <property type="entry name" value="BD-FAE"/>
    <property type="match status" value="1"/>
</dbReference>
<accession>A0A6J7H5H2</accession>
<feature type="domain" description="BD-FAE-like" evidence="2">
    <location>
        <begin position="41"/>
        <end position="198"/>
    </location>
</feature>
<dbReference type="PANTHER" id="PTHR48081">
    <property type="entry name" value="AB HYDROLASE SUPERFAMILY PROTEIN C4A8.06C"/>
    <property type="match status" value="1"/>
</dbReference>
<gene>
    <name evidence="3" type="ORF">UFOPK2655_00537</name>
    <name evidence="4" type="ORF">UFOPK3077_00259</name>
    <name evidence="5" type="ORF">UFOPK3667_00258</name>
    <name evidence="6" type="ORF">UFOPK3903_00144</name>
    <name evidence="7" type="ORF">UFOPK4444_00269</name>
</gene>
<proteinExistence type="predicted"/>
<evidence type="ECO:0000313" key="7">
    <source>
        <dbReference type="EMBL" id="CAB5144386.1"/>
    </source>
</evidence>